<dbReference type="GO" id="GO:0003950">
    <property type="term" value="F:NAD+ poly-ADP-ribosyltransferase activity"/>
    <property type="evidence" value="ECO:0007669"/>
    <property type="project" value="InterPro"/>
</dbReference>
<dbReference type="GO" id="GO:0006388">
    <property type="term" value="P:tRNA splicing, via endonucleolytic cleavage and ligation"/>
    <property type="evidence" value="ECO:0007669"/>
    <property type="project" value="UniProtKB-UniRule"/>
</dbReference>
<dbReference type="NCBIfam" id="NF002014">
    <property type="entry name" value="PRK00819.1-4"/>
    <property type="match status" value="1"/>
</dbReference>
<dbReference type="InterPro" id="IPR042081">
    <property type="entry name" value="RNA_2'-PTrans_C"/>
</dbReference>
<gene>
    <name evidence="5" type="primary">kptA</name>
    <name evidence="6" type="ORF">HYN59_10690</name>
</gene>
<dbReference type="InterPro" id="IPR002745">
    <property type="entry name" value="Ptrans_KptA/Tpt1"/>
</dbReference>
<dbReference type="InterPro" id="IPR022928">
    <property type="entry name" value="RNA_2'-PTrans_KptA"/>
</dbReference>
<organism evidence="6 7">
    <name type="scientific">Flavobacterium album</name>
    <dbReference type="NCBI Taxonomy" id="2175091"/>
    <lineage>
        <taxon>Bacteria</taxon>
        <taxon>Pseudomonadati</taxon>
        <taxon>Bacteroidota</taxon>
        <taxon>Flavobacteriia</taxon>
        <taxon>Flavobacteriales</taxon>
        <taxon>Flavobacteriaceae</taxon>
        <taxon>Flavobacterium</taxon>
    </lineage>
</organism>
<dbReference type="PANTHER" id="PTHR12684:SF2">
    <property type="entry name" value="TRNA 2'-PHOSPHOTRANSFERASE 1"/>
    <property type="match status" value="1"/>
</dbReference>
<sequence>MISEKETKQISKYLSYILRHNPDAIGMTLDANGWADVALLLEKMNKSGTKIDAALLDHVVATNSKKRFAFNEAKDMIRARQGHSVEIELGYEPLTPPEILYHGTAAKNIDAILQEGIRKGSRHHVHLSLDKDTAANVGGRHGKPVILEVMALQMHNDGYEFFISENGVWLTDNVPAGYVRQTSASETNSK</sequence>
<dbReference type="Proteomes" id="UP000244929">
    <property type="component" value="Chromosome"/>
</dbReference>
<dbReference type="Gene3D" id="3.20.170.30">
    <property type="match status" value="1"/>
</dbReference>
<proteinExistence type="inferred from homology"/>
<keyword evidence="3 5" id="KW-0520">NAD</keyword>
<dbReference type="AlphaFoldDB" id="A0A2S1QYX9"/>
<evidence type="ECO:0000256" key="1">
    <source>
        <dbReference type="ARBA" id="ARBA00009836"/>
    </source>
</evidence>
<dbReference type="SUPFAM" id="SSF56399">
    <property type="entry name" value="ADP-ribosylation"/>
    <property type="match status" value="1"/>
</dbReference>
<evidence type="ECO:0000256" key="5">
    <source>
        <dbReference type="HAMAP-Rule" id="MF_00299"/>
    </source>
</evidence>
<evidence type="ECO:0000313" key="7">
    <source>
        <dbReference type="Proteomes" id="UP000244929"/>
    </source>
</evidence>
<dbReference type="Pfam" id="PF01885">
    <property type="entry name" value="PTS_2-RNA"/>
    <property type="match status" value="1"/>
</dbReference>
<evidence type="ECO:0000256" key="4">
    <source>
        <dbReference type="ARBA" id="ARBA00025212"/>
    </source>
</evidence>
<dbReference type="EC" id="2.7.1.-" evidence="5"/>
<evidence type="ECO:0000313" key="6">
    <source>
        <dbReference type="EMBL" id="AWH85549.1"/>
    </source>
</evidence>
<dbReference type="PANTHER" id="PTHR12684">
    <property type="entry name" value="PUTATIVE PHOSPHOTRANSFERASE"/>
    <property type="match status" value="1"/>
</dbReference>
<evidence type="ECO:0000256" key="3">
    <source>
        <dbReference type="ARBA" id="ARBA00023027"/>
    </source>
</evidence>
<name>A0A2S1QYX9_9FLAO</name>
<dbReference type="KEGG" id="falb:HYN59_10690"/>
<dbReference type="Gene3D" id="1.10.10.970">
    <property type="entry name" value="RNA 2'-phosphotransferase, Tpt1/KptA family, N-terminal domain"/>
    <property type="match status" value="1"/>
</dbReference>
<comment type="function">
    <text evidence="4 5">Removes the 2'-phosphate from RNA via an intermediate in which the phosphate is ADP-ribosylated by NAD followed by a presumed transesterification to release the RNA and generate ADP-ribose 1''-2''-cyclic phosphate (APPR&gt;P). May function as an ADP-ribosylase.</text>
</comment>
<comment type="similarity">
    <text evidence="1 5">Belongs to the KptA/TPT1 family.</text>
</comment>
<dbReference type="OrthoDB" id="4537997at2"/>
<dbReference type="GO" id="GO:0000215">
    <property type="term" value="F:tRNA 2'-phosphotransferase activity"/>
    <property type="evidence" value="ECO:0007669"/>
    <property type="project" value="TreeGrafter"/>
</dbReference>
<dbReference type="InterPro" id="IPR042080">
    <property type="entry name" value="RNA_2'-PTrans_N"/>
</dbReference>
<dbReference type="EMBL" id="CP029186">
    <property type="protein sequence ID" value="AWH85549.1"/>
    <property type="molecule type" value="Genomic_DNA"/>
</dbReference>
<reference evidence="6 7" key="1">
    <citation type="submission" date="2018-04" db="EMBL/GenBank/DDBJ databases">
        <title>Genome sequencing of Flavobacterium sp. HYN0059.</title>
        <authorList>
            <person name="Yi H."/>
            <person name="Baek C."/>
        </authorList>
    </citation>
    <scope>NUCLEOTIDE SEQUENCE [LARGE SCALE GENOMIC DNA]</scope>
    <source>
        <strain evidence="6 7">HYN0059</strain>
    </source>
</reference>
<protein>
    <recommendedName>
        <fullName evidence="5">Probable RNA 2'-phosphotransferase</fullName>
        <ecNumber evidence="5">2.7.1.-</ecNumber>
    </recommendedName>
</protein>
<keyword evidence="2 5" id="KW-0808">Transferase</keyword>
<dbReference type="RefSeq" id="WP_108778251.1">
    <property type="nucleotide sequence ID" value="NZ_CP029186.1"/>
</dbReference>
<accession>A0A2S1QYX9</accession>
<dbReference type="HAMAP" id="MF_00299">
    <property type="entry name" value="KptA"/>
    <property type="match status" value="1"/>
</dbReference>
<keyword evidence="7" id="KW-1185">Reference proteome</keyword>
<evidence type="ECO:0000256" key="2">
    <source>
        <dbReference type="ARBA" id="ARBA00022679"/>
    </source>
</evidence>